<sequence>MADPMIEAESRTLKLHRNLRSAPDLSTPRDRASQHVRIPLRGSLGVFANEMYMVEDDLDTTHDDFPPGI</sequence>
<dbReference type="HOGENOM" id="CLU_2768151_0_0_7"/>
<evidence type="ECO:0000313" key="1">
    <source>
        <dbReference type="EMBL" id="ETX02028.1"/>
    </source>
</evidence>
<name>W4LVV2_9BACT</name>
<accession>W4LVV2</accession>
<organism evidence="1 2">
    <name type="scientific">Candidatus Entotheonella gemina</name>
    <dbReference type="NCBI Taxonomy" id="1429439"/>
    <lineage>
        <taxon>Bacteria</taxon>
        <taxon>Pseudomonadati</taxon>
        <taxon>Nitrospinota/Tectimicrobiota group</taxon>
        <taxon>Candidatus Tectimicrobiota</taxon>
        <taxon>Candidatus Entotheonellia</taxon>
        <taxon>Candidatus Entotheonellales</taxon>
        <taxon>Candidatus Entotheonellaceae</taxon>
        <taxon>Candidatus Entotheonella</taxon>
    </lineage>
</organism>
<gene>
    <name evidence="1" type="ORF">ETSY2_36285</name>
</gene>
<protein>
    <submittedName>
        <fullName evidence="1">Uncharacterized protein</fullName>
    </submittedName>
</protein>
<dbReference type="AlphaFoldDB" id="W4LVV2"/>
<comment type="caution">
    <text evidence="1">The sequence shown here is derived from an EMBL/GenBank/DDBJ whole genome shotgun (WGS) entry which is preliminary data.</text>
</comment>
<dbReference type="Proteomes" id="UP000019140">
    <property type="component" value="Unassembled WGS sequence"/>
</dbReference>
<evidence type="ECO:0000313" key="2">
    <source>
        <dbReference type="Proteomes" id="UP000019140"/>
    </source>
</evidence>
<proteinExistence type="predicted"/>
<reference evidence="1 2" key="1">
    <citation type="journal article" date="2014" name="Nature">
        <title>An environmental bacterial taxon with a large and distinct metabolic repertoire.</title>
        <authorList>
            <person name="Wilson M.C."/>
            <person name="Mori T."/>
            <person name="Ruckert C."/>
            <person name="Uria A.R."/>
            <person name="Helf M.J."/>
            <person name="Takada K."/>
            <person name="Gernert C."/>
            <person name="Steffens U.A."/>
            <person name="Heycke N."/>
            <person name="Schmitt S."/>
            <person name="Rinke C."/>
            <person name="Helfrich E.J."/>
            <person name="Brachmann A.O."/>
            <person name="Gurgui C."/>
            <person name="Wakimoto T."/>
            <person name="Kracht M."/>
            <person name="Crusemann M."/>
            <person name="Hentschel U."/>
            <person name="Abe I."/>
            <person name="Matsunaga S."/>
            <person name="Kalinowski J."/>
            <person name="Takeyama H."/>
            <person name="Piel J."/>
        </authorList>
    </citation>
    <scope>NUCLEOTIDE SEQUENCE [LARGE SCALE GENOMIC DNA]</scope>
    <source>
        <strain evidence="2">TSY2</strain>
    </source>
</reference>
<dbReference type="EMBL" id="AZHX01001567">
    <property type="protein sequence ID" value="ETX02028.1"/>
    <property type="molecule type" value="Genomic_DNA"/>
</dbReference>
<keyword evidence="2" id="KW-1185">Reference proteome</keyword>